<name>A0A7H1DT48_9FLAO</name>
<organism evidence="1 2">
    <name type="scientific">Chryseobacterium manosquense</name>
    <dbReference type="NCBI Taxonomy" id="2754694"/>
    <lineage>
        <taxon>Bacteria</taxon>
        <taxon>Pseudomonadati</taxon>
        <taxon>Bacteroidota</taxon>
        <taxon>Flavobacteriia</taxon>
        <taxon>Flavobacteriales</taxon>
        <taxon>Weeksellaceae</taxon>
        <taxon>Chryseobacterium group</taxon>
        <taxon>Chryseobacterium</taxon>
    </lineage>
</organism>
<evidence type="ECO:0000313" key="2">
    <source>
        <dbReference type="Proteomes" id="UP000516438"/>
    </source>
</evidence>
<protein>
    <submittedName>
        <fullName evidence="1">Uncharacterized protein</fullName>
    </submittedName>
</protein>
<sequence>MKTISPTKEAKQNFTNWLNNWDASISTQDDRETIEITREKYKWCIGTIHKILSDTDASMMKKYNDDESKVKAMFKNQSKPFYKDLKKVADFLTCEMVRIDNLYELKNRKSYDNIKLRTQLSKNNKK</sequence>
<dbReference type="KEGG" id="cmaq:H0S70_07010"/>
<proteinExistence type="predicted"/>
<gene>
    <name evidence="1" type="ORF">H0S70_07010</name>
</gene>
<accession>A0A7H1DT48</accession>
<dbReference type="AlphaFoldDB" id="A0A7H1DT48"/>
<dbReference type="Proteomes" id="UP000516438">
    <property type="component" value="Chromosome"/>
</dbReference>
<reference evidence="1 2" key="1">
    <citation type="submission" date="2020-07" db="EMBL/GenBank/DDBJ databases">
        <title>Complete genome and description of Chryseobacterium manosquense strain Marseille-Q2069 sp. nov.</title>
        <authorList>
            <person name="Boxberger M."/>
        </authorList>
    </citation>
    <scope>NUCLEOTIDE SEQUENCE [LARGE SCALE GENOMIC DNA]</scope>
    <source>
        <strain evidence="1 2">Marseille-Q2069</strain>
    </source>
</reference>
<keyword evidence="2" id="KW-1185">Reference proteome</keyword>
<dbReference type="RefSeq" id="WP_188320281.1">
    <property type="nucleotide sequence ID" value="NZ_CP060203.1"/>
</dbReference>
<dbReference type="EMBL" id="CP060203">
    <property type="protein sequence ID" value="QNS40156.1"/>
    <property type="molecule type" value="Genomic_DNA"/>
</dbReference>
<evidence type="ECO:0000313" key="1">
    <source>
        <dbReference type="EMBL" id="QNS40156.1"/>
    </source>
</evidence>